<dbReference type="Proteomes" id="UP000886101">
    <property type="component" value="Unassembled WGS sequence"/>
</dbReference>
<dbReference type="InterPro" id="IPR043148">
    <property type="entry name" value="TagF_C"/>
</dbReference>
<evidence type="ECO:0000313" key="1">
    <source>
        <dbReference type="EMBL" id="HHI98182.1"/>
    </source>
</evidence>
<proteinExistence type="predicted"/>
<name>A0A7V5P228_9BACT</name>
<comment type="caution">
    <text evidence="1">The sequence shown here is derived from an EMBL/GenBank/DDBJ whole genome shotgun (WGS) entry which is preliminary data.</text>
</comment>
<gene>
    <name evidence="1" type="ORF">ENJ96_10105</name>
</gene>
<sequence length="394" mass="46502">MATKVRVGFLFNHYFPHQVPHAAPYAFELSRRYGKALDVTVACATEEELRFAQKIASFYPGHKVRFLKLPVPWYYQVLDPFVSTWAFGRKTMVLRRNLEFFRTLDVLVAPERHCARLRTKFGLEDLIMIHTRHGAGDRKGGFDPKIKYFDFVLLPGQKPLDRLKELGLLEEGKYAVVGYPKFEVVEKLHPQRPRIFANNHVTVVYNPHFDQRVASWNKWGLKVLEFFAKHREYNLIFAPHVVLFRRRLRHRARRIPKRFYRCPNIHIDLGSMASVDMTYMLAADIYLGDVSSQVYEFIWKPRPCIYLNAHGVKWQGNPYYLHWTFGQVVEDFERDFARCLEKAFALQSLYEPKQREAFRYTFYDEPGTTAAQRGAAAIYQFLREHPRTKARLKD</sequence>
<dbReference type="EMBL" id="DROK01000298">
    <property type="protein sequence ID" value="HHI98182.1"/>
    <property type="molecule type" value="Genomic_DNA"/>
</dbReference>
<dbReference type="SUPFAM" id="SSF53756">
    <property type="entry name" value="UDP-Glycosyltransferase/glycogen phosphorylase"/>
    <property type="match status" value="1"/>
</dbReference>
<dbReference type="AlphaFoldDB" id="A0A7V5P228"/>
<protein>
    <submittedName>
        <fullName evidence="1">Uncharacterized protein</fullName>
    </submittedName>
</protein>
<organism evidence="1">
    <name type="scientific">Thermodesulfatator atlanticus</name>
    <dbReference type="NCBI Taxonomy" id="501497"/>
    <lineage>
        <taxon>Bacteria</taxon>
        <taxon>Pseudomonadati</taxon>
        <taxon>Thermodesulfobacteriota</taxon>
        <taxon>Thermodesulfobacteria</taxon>
        <taxon>Thermodesulfobacteriales</taxon>
        <taxon>Thermodesulfatatoraceae</taxon>
        <taxon>Thermodesulfatator</taxon>
    </lineage>
</organism>
<reference evidence="1" key="1">
    <citation type="journal article" date="2020" name="mSystems">
        <title>Genome- and Community-Level Interaction Insights into Carbon Utilization and Element Cycling Functions of Hydrothermarchaeota in Hydrothermal Sediment.</title>
        <authorList>
            <person name="Zhou Z."/>
            <person name="Liu Y."/>
            <person name="Xu W."/>
            <person name="Pan J."/>
            <person name="Luo Z.H."/>
            <person name="Li M."/>
        </authorList>
    </citation>
    <scope>NUCLEOTIDE SEQUENCE [LARGE SCALE GENOMIC DNA]</scope>
    <source>
        <strain evidence="1">HyVt-533</strain>
    </source>
</reference>
<dbReference type="Gene3D" id="3.40.50.12580">
    <property type="match status" value="1"/>
</dbReference>
<accession>A0A7V5P228</accession>